<dbReference type="EMBL" id="CP107567">
    <property type="protein sequence ID" value="UYQ64493.1"/>
    <property type="molecule type" value="Genomic_DNA"/>
</dbReference>
<organism evidence="1 2">
    <name type="scientific">Streptomyces peucetius</name>
    <dbReference type="NCBI Taxonomy" id="1950"/>
    <lineage>
        <taxon>Bacteria</taxon>
        <taxon>Bacillati</taxon>
        <taxon>Actinomycetota</taxon>
        <taxon>Actinomycetes</taxon>
        <taxon>Kitasatosporales</taxon>
        <taxon>Streptomycetaceae</taxon>
        <taxon>Streptomyces</taxon>
    </lineage>
</organism>
<proteinExistence type="predicted"/>
<evidence type="ECO:0000313" key="1">
    <source>
        <dbReference type="EMBL" id="UYQ64493.1"/>
    </source>
</evidence>
<gene>
    <name evidence="1" type="ORF">OGH68_25525</name>
</gene>
<evidence type="ECO:0000313" key="2">
    <source>
        <dbReference type="Proteomes" id="UP001163878"/>
    </source>
</evidence>
<name>A0ABY6IBY7_STRPE</name>
<reference evidence="1" key="1">
    <citation type="submission" date="2022-10" db="EMBL/GenBank/DDBJ databases">
        <title>Cytochrome P450 Catalyzes Benzene Ring Formation in the Biosynthesis of Trialkyl-Substituted Aromatic Polyketides.</title>
        <authorList>
            <person name="Zhao E."/>
            <person name="Ge H."/>
        </authorList>
    </citation>
    <scope>NUCLEOTIDE SEQUENCE</scope>
    <source>
        <strain evidence="1">NA0869</strain>
    </source>
</reference>
<protein>
    <submittedName>
        <fullName evidence="1">Uncharacterized protein</fullName>
    </submittedName>
</protein>
<keyword evidence="2" id="KW-1185">Reference proteome</keyword>
<sequence length="112" mass="11765">MSLADDLRLLPWTGGEGKPCYLAGDGTGFLSRLADNIEATQLGLADDLIEEAQEVLEGRSWTPGELHLLAVQLTEALTSVHRIAVSRGARVHVPAGEDVDVIGGQGDGDSMA</sequence>
<dbReference type="RefSeq" id="WP_264247300.1">
    <property type="nucleotide sequence ID" value="NZ_CP107567.1"/>
</dbReference>
<dbReference type="Proteomes" id="UP001163878">
    <property type="component" value="Chromosome"/>
</dbReference>
<accession>A0ABY6IBY7</accession>